<accession>A0A2U1P2E2</accession>
<reference evidence="2 3" key="1">
    <citation type="journal article" date="2018" name="Mol. Plant">
        <title>The genome of Artemisia annua provides insight into the evolution of Asteraceae family and artemisinin biosynthesis.</title>
        <authorList>
            <person name="Shen Q."/>
            <person name="Zhang L."/>
            <person name="Liao Z."/>
            <person name="Wang S."/>
            <person name="Yan T."/>
            <person name="Shi P."/>
            <person name="Liu M."/>
            <person name="Fu X."/>
            <person name="Pan Q."/>
            <person name="Wang Y."/>
            <person name="Lv Z."/>
            <person name="Lu X."/>
            <person name="Zhang F."/>
            <person name="Jiang W."/>
            <person name="Ma Y."/>
            <person name="Chen M."/>
            <person name="Hao X."/>
            <person name="Li L."/>
            <person name="Tang Y."/>
            <person name="Lv G."/>
            <person name="Zhou Y."/>
            <person name="Sun X."/>
            <person name="Brodelius P.E."/>
            <person name="Rose J.K.C."/>
            <person name="Tang K."/>
        </authorList>
    </citation>
    <scope>NUCLEOTIDE SEQUENCE [LARGE SCALE GENOMIC DNA]</scope>
    <source>
        <strain evidence="3">cv. Huhao1</strain>
        <tissue evidence="2">Leaf</tissue>
    </source>
</reference>
<keyword evidence="3" id="KW-1185">Reference proteome</keyword>
<dbReference type="AlphaFoldDB" id="A0A2U1P2E2"/>
<proteinExistence type="predicted"/>
<feature type="domain" description="Retrotransposon gag" evidence="1">
    <location>
        <begin position="38"/>
        <end position="105"/>
    </location>
</feature>
<comment type="caution">
    <text evidence="2">The sequence shown here is derived from an EMBL/GenBank/DDBJ whole genome shotgun (WGS) entry which is preliminary data.</text>
</comment>
<dbReference type="Pfam" id="PF03732">
    <property type="entry name" value="Retrotrans_gag"/>
    <property type="match status" value="1"/>
</dbReference>
<name>A0A2U1P2E2_ARTAN</name>
<evidence type="ECO:0000313" key="3">
    <source>
        <dbReference type="Proteomes" id="UP000245207"/>
    </source>
</evidence>
<protein>
    <submittedName>
        <fullName evidence="2">Retrotransposon gag domain-containing protein</fullName>
    </submittedName>
</protein>
<gene>
    <name evidence="2" type="ORF">CTI12_AA201770</name>
</gene>
<dbReference type="InterPro" id="IPR005162">
    <property type="entry name" value="Retrotrans_gag_dom"/>
</dbReference>
<evidence type="ECO:0000313" key="2">
    <source>
        <dbReference type="EMBL" id="PWA79902.1"/>
    </source>
</evidence>
<sequence>MPDHVKSFDGSTNSMNHLRVFQAIARIQHWDMPTQYHMFKSMLYGPTRGWFNSIPPESVNNYHELQTSFLRAFPEHERPTKNCAELPYYKQREGESIREYAGRFQKEGE</sequence>
<dbReference type="PANTHER" id="PTHR33223:SF11">
    <property type="entry name" value="ELEMENT PROTEIN, PUTATIVE-RELATED"/>
    <property type="match status" value="1"/>
</dbReference>
<dbReference type="Proteomes" id="UP000245207">
    <property type="component" value="Unassembled WGS sequence"/>
</dbReference>
<dbReference type="OrthoDB" id="1302491at2759"/>
<evidence type="ECO:0000259" key="1">
    <source>
        <dbReference type="Pfam" id="PF03732"/>
    </source>
</evidence>
<dbReference type="EMBL" id="PKPP01001789">
    <property type="protein sequence ID" value="PWA79902.1"/>
    <property type="molecule type" value="Genomic_DNA"/>
</dbReference>
<dbReference type="PANTHER" id="PTHR33223">
    <property type="entry name" value="CCHC-TYPE DOMAIN-CONTAINING PROTEIN"/>
    <property type="match status" value="1"/>
</dbReference>
<organism evidence="2 3">
    <name type="scientific">Artemisia annua</name>
    <name type="common">Sweet wormwood</name>
    <dbReference type="NCBI Taxonomy" id="35608"/>
    <lineage>
        <taxon>Eukaryota</taxon>
        <taxon>Viridiplantae</taxon>
        <taxon>Streptophyta</taxon>
        <taxon>Embryophyta</taxon>
        <taxon>Tracheophyta</taxon>
        <taxon>Spermatophyta</taxon>
        <taxon>Magnoliopsida</taxon>
        <taxon>eudicotyledons</taxon>
        <taxon>Gunneridae</taxon>
        <taxon>Pentapetalae</taxon>
        <taxon>asterids</taxon>
        <taxon>campanulids</taxon>
        <taxon>Asterales</taxon>
        <taxon>Asteraceae</taxon>
        <taxon>Asteroideae</taxon>
        <taxon>Anthemideae</taxon>
        <taxon>Artemisiinae</taxon>
        <taxon>Artemisia</taxon>
    </lineage>
</organism>